<dbReference type="Proteomes" id="UP000051672">
    <property type="component" value="Unassembled WGS sequence"/>
</dbReference>
<dbReference type="InterPro" id="IPR010640">
    <property type="entry name" value="Low_temperature_requirement_A"/>
</dbReference>
<dbReference type="Pfam" id="PF06772">
    <property type="entry name" value="LtrA"/>
    <property type="match status" value="1"/>
</dbReference>
<feature type="transmembrane region" description="Helical" evidence="1">
    <location>
        <begin position="98"/>
        <end position="118"/>
    </location>
</feature>
<dbReference type="AlphaFoldDB" id="A0A0R2AYZ2"/>
<reference evidence="2 3" key="1">
    <citation type="journal article" date="2015" name="Genome Announc.">
        <title>Expanding the biotechnology potential of lactobacilli through comparative genomics of 213 strains and associated genera.</title>
        <authorList>
            <person name="Sun Z."/>
            <person name="Harris H.M."/>
            <person name="McCann A."/>
            <person name="Guo C."/>
            <person name="Argimon S."/>
            <person name="Zhang W."/>
            <person name="Yang X."/>
            <person name="Jeffery I.B."/>
            <person name="Cooney J.C."/>
            <person name="Kagawa T.F."/>
            <person name="Liu W."/>
            <person name="Song Y."/>
            <person name="Salvetti E."/>
            <person name="Wrobel A."/>
            <person name="Rasinkangas P."/>
            <person name="Parkhill J."/>
            <person name="Rea M.C."/>
            <person name="O'Sullivan O."/>
            <person name="Ritari J."/>
            <person name="Douillard F.P."/>
            <person name="Paul Ross R."/>
            <person name="Yang R."/>
            <person name="Briner A.E."/>
            <person name="Felis G.E."/>
            <person name="de Vos W.M."/>
            <person name="Barrangou R."/>
            <person name="Klaenhammer T.R."/>
            <person name="Caufield P.W."/>
            <person name="Cui Y."/>
            <person name="Zhang H."/>
            <person name="O'Toole P.W."/>
        </authorList>
    </citation>
    <scope>NUCLEOTIDE SEQUENCE [LARGE SCALE GENOMIC DNA]</scope>
    <source>
        <strain evidence="2 3">DSM 23927</strain>
    </source>
</reference>
<keyword evidence="1" id="KW-1133">Transmembrane helix</keyword>
<protein>
    <submittedName>
        <fullName evidence="2">Uncharacterized protein</fullName>
    </submittedName>
</protein>
<feature type="transmembrane region" description="Helical" evidence="1">
    <location>
        <begin position="124"/>
        <end position="144"/>
    </location>
</feature>
<feature type="transmembrane region" description="Helical" evidence="1">
    <location>
        <begin position="300"/>
        <end position="326"/>
    </location>
</feature>
<feature type="transmembrane region" description="Helical" evidence="1">
    <location>
        <begin position="43"/>
        <end position="63"/>
    </location>
</feature>
<feature type="transmembrane region" description="Helical" evidence="1">
    <location>
        <begin position="191"/>
        <end position="209"/>
    </location>
</feature>
<feature type="transmembrane region" description="Helical" evidence="1">
    <location>
        <begin position="69"/>
        <end position="86"/>
    </location>
</feature>
<organism evidence="2 3">
    <name type="scientific">Lacticaseibacillus brantae DSM 23927</name>
    <dbReference type="NCBI Taxonomy" id="1423727"/>
    <lineage>
        <taxon>Bacteria</taxon>
        <taxon>Bacillati</taxon>
        <taxon>Bacillota</taxon>
        <taxon>Bacilli</taxon>
        <taxon>Lactobacillales</taxon>
        <taxon>Lactobacillaceae</taxon>
        <taxon>Lacticaseibacillus</taxon>
    </lineage>
</organism>
<accession>A0A0R2AYZ2</accession>
<keyword evidence="1" id="KW-0812">Transmembrane</keyword>
<gene>
    <name evidence="2" type="ORF">FC34_GL000265</name>
</gene>
<dbReference type="PATRIC" id="fig|1423727.3.peg.268"/>
<evidence type="ECO:0000256" key="1">
    <source>
        <dbReference type="SAM" id="Phobius"/>
    </source>
</evidence>
<keyword evidence="1" id="KW-0472">Membrane</keyword>
<comment type="caution">
    <text evidence="2">The sequence shown here is derived from an EMBL/GenBank/DDBJ whole genome shotgun (WGS) entry which is preliminary data.</text>
</comment>
<feature type="transmembrane region" description="Helical" evidence="1">
    <location>
        <begin position="229"/>
        <end position="248"/>
    </location>
</feature>
<name>A0A0R2AYZ2_9LACO</name>
<keyword evidence="3" id="KW-1185">Reference proteome</keyword>
<dbReference type="EMBL" id="AYZQ01000001">
    <property type="protein sequence ID" value="KRM72558.1"/>
    <property type="molecule type" value="Genomic_DNA"/>
</dbReference>
<dbReference type="STRING" id="1423727.FC34_GL000265"/>
<sequence>MIATLTWPRFGIFTLLFLVIFRNWVSMVQYFDRHGDESLRTMFFTLAHVIAITVVAIFIPAVYAGHLTAFLVAYLVNQFLLTYIWLSTGIYDRGHRRAAWTYNIAHDLGLVVIAVGLFWPKPVIQYGVLIAWVLIDMLTDLFMVPIEDQEHRVRHLDYEISDSVIERYGQFTMIILGEAFATLVELAEGHFSMAFFLSLVDILCIWGIYYTSMGNLRLVISHYVDTLKYAYYNLLIVFSLFIHVLFVSRLLEGDTAINRLGLSLSILMLIALLYGFNVFLNQNFSANLARAFGWTDGIALMILLLALLLPVGWYMPVVIVTLLVLTSTKLMWQERRREQGSN</sequence>
<evidence type="ECO:0000313" key="2">
    <source>
        <dbReference type="EMBL" id="KRM72558.1"/>
    </source>
</evidence>
<proteinExistence type="predicted"/>
<feature type="transmembrane region" description="Helical" evidence="1">
    <location>
        <begin position="260"/>
        <end position="280"/>
    </location>
</feature>
<evidence type="ECO:0000313" key="3">
    <source>
        <dbReference type="Proteomes" id="UP000051672"/>
    </source>
</evidence>